<keyword evidence="5" id="KW-0720">Serine protease</keyword>
<evidence type="ECO:0000313" key="9">
    <source>
        <dbReference type="Proteomes" id="UP000035213"/>
    </source>
</evidence>
<dbReference type="NCBIfam" id="NF045542">
    <property type="entry name" value="Clp_rel_HeadMat"/>
    <property type="match status" value="1"/>
</dbReference>
<dbReference type="Proteomes" id="UP000035213">
    <property type="component" value="Chromosome"/>
</dbReference>
<comment type="similarity">
    <text evidence="1 6">Belongs to the peptidase S14 family.</text>
</comment>
<reference evidence="8 9" key="1">
    <citation type="submission" date="2014-11" db="EMBL/GenBank/DDBJ databases">
        <authorList>
            <person name="Park G.-S."/>
            <person name="Hong S.-J."/>
            <person name="Jung B.K."/>
            <person name="Khan A.R."/>
            <person name="Kwak Y."/>
            <person name="Shin J.-H."/>
        </authorList>
    </citation>
    <scope>NUCLEOTIDE SEQUENCE [LARGE SCALE GENOMIC DNA]</scope>
    <source>
        <strain evidence="8 9">DSM 27622</strain>
    </source>
</reference>
<dbReference type="InterPro" id="IPR023562">
    <property type="entry name" value="ClpP/TepA"/>
</dbReference>
<evidence type="ECO:0000256" key="7">
    <source>
        <dbReference type="SAM" id="Coils"/>
    </source>
</evidence>
<dbReference type="EMBL" id="CP009928">
    <property type="protein sequence ID" value="AKK73783.1"/>
    <property type="molecule type" value="Genomic_DNA"/>
</dbReference>
<keyword evidence="3" id="KW-0645">Protease</keyword>
<dbReference type="SUPFAM" id="SSF52096">
    <property type="entry name" value="ClpP/crotonase"/>
    <property type="match status" value="1"/>
</dbReference>
<evidence type="ECO:0000256" key="1">
    <source>
        <dbReference type="ARBA" id="ARBA00007039"/>
    </source>
</evidence>
<evidence type="ECO:0000256" key="6">
    <source>
        <dbReference type="RuleBase" id="RU003567"/>
    </source>
</evidence>
<dbReference type="GO" id="GO:0004176">
    <property type="term" value="F:ATP-dependent peptidase activity"/>
    <property type="evidence" value="ECO:0007669"/>
    <property type="project" value="InterPro"/>
</dbReference>
<dbReference type="GO" id="GO:0004252">
    <property type="term" value="F:serine-type endopeptidase activity"/>
    <property type="evidence" value="ECO:0007669"/>
    <property type="project" value="InterPro"/>
</dbReference>
<sequence>MIYQPLFLSFNIAEKSSKHMIFGIKDNTLTMYGTIWEYDGQDFVYYLNQLESKYSEITIRMHTYGGSVFAGNLMCNAIERSNANITIIIDGLAASMGAVIILSSKNVKIVNNGYVMIHAPSSGSYGNAKDHESAAKLLRLMEQNFTEKLMLRTGKSKDEVMAWLDTDTWLSAQEALDLGLVSEVIPASVETVYPSFIPEEVGETEVFNMYAALLTSIPTPAVSLMKYSTPAVNAFMDFPTQETQSQSNFNDDMKQLLITALALHTVNAQSSDTAVIGAIQQKINDLEAEKRTAETAKTTAEAKLKEYEDGRIKAIIDGAAAGLGKTFTEDERKTYETIGATSGVEALELVFKTVSKPQAPNISAAIQVGNKGAVTAGREGWDFAQWQKEDPKGLEKMATQEPEKFKNLFNAKYQ</sequence>
<evidence type="ECO:0000313" key="8">
    <source>
        <dbReference type="EMBL" id="AKK73783.1"/>
    </source>
</evidence>
<dbReference type="GO" id="GO:0051117">
    <property type="term" value="F:ATPase binding"/>
    <property type="evidence" value="ECO:0007669"/>
    <property type="project" value="TreeGrafter"/>
</dbReference>
<dbReference type="PANTHER" id="PTHR10381">
    <property type="entry name" value="ATP-DEPENDENT CLP PROTEASE PROTEOLYTIC SUBUNIT"/>
    <property type="match status" value="1"/>
</dbReference>
<feature type="coiled-coil region" evidence="7">
    <location>
        <begin position="276"/>
        <end position="303"/>
    </location>
</feature>
<dbReference type="PANTHER" id="PTHR10381:SF70">
    <property type="entry name" value="ATP-DEPENDENT CLP PROTEASE PROTEOLYTIC SUBUNIT"/>
    <property type="match status" value="1"/>
</dbReference>
<evidence type="ECO:0000256" key="4">
    <source>
        <dbReference type="ARBA" id="ARBA00022801"/>
    </source>
</evidence>
<evidence type="ECO:0000256" key="5">
    <source>
        <dbReference type="ARBA" id="ARBA00022825"/>
    </source>
</evidence>
<dbReference type="Gene3D" id="3.90.226.10">
    <property type="entry name" value="2-enoyl-CoA Hydratase, Chain A, domain 1"/>
    <property type="match status" value="1"/>
</dbReference>
<keyword evidence="4" id="KW-0378">Hydrolase</keyword>
<dbReference type="PRINTS" id="PR00127">
    <property type="entry name" value="CLPPROTEASEP"/>
</dbReference>
<dbReference type="AlphaFoldDB" id="A0A0G3M720"/>
<protein>
    <recommendedName>
        <fullName evidence="6">ATP-dependent Clp protease proteolytic subunit</fullName>
    </recommendedName>
</protein>
<organism evidence="8 9">
    <name type="scientific">Chryseobacterium gallinarum</name>
    <dbReference type="NCBI Taxonomy" id="1324352"/>
    <lineage>
        <taxon>Bacteria</taxon>
        <taxon>Pseudomonadati</taxon>
        <taxon>Bacteroidota</taxon>
        <taxon>Flavobacteriia</taxon>
        <taxon>Flavobacteriales</taxon>
        <taxon>Weeksellaceae</taxon>
        <taxon>Chryseobacterium group</taxon>
        <taxon>Chryseobacterium</taxon>
    </lineage>
</organism>
<dbReference type="KEGG" id="cgn:OK18_15265"/>
<dbReference type="PATRIC" id="fig|1324352.5.peg.3180"/>
<dbReference type="InterPro" id="IPR029045">
    <property type="entry name" value="ClpP/crotonase-like_dom_sf"/>
</dbReference>
<dbReference type="GO" id="GO:0006515">
    <property type="term" value="P:protein quality control for misfolded or incompletely synthesized proteins"/>
    <property type="evidence" value="ECO:0007669"/>
    <property type="project" value="TreeGrafter"/>
</dbReference>
<dbReference type="InterPro" id="IPR001907">
    <property type="entry name" value="ClpP"/>
</dbReference>
<gene>
    <name evidence="8" type="ORF">OK18_15265</name>
</gene>
<name>A0A0G3M720_CHRGL</name>
<accession>A0A0G3M720</accession>
<keyword evidence="7" id="KW-0175">Coiled coil</keyword>
<dbReference type="Pfam" id="PF00574">
    <property type="entry name" value="CLP_protease"/>
    <property type="match status" value="1"/>
</dbReference>
<proteinExistence type="inferred from homology"/>
<dbReference type="GO" id="GO:0009368">
    <property type="term" value="C:endopeptidase Clp complex"/>
    <property type="evidence" value="ECO:0007669"/>
    <property type="project" value="TreeGrafter"/>
</dbReference>
<evidence type="ECO:0000256" key="2">
    <source>
        <dbReference type="ARBA" id="ARBA00022490"/>
    </source>
</evidence>
<evidence type="ECO:0000256" key="3">
    <source>
        <dbReference type="ARBA" id="ARBA00022670"/>
    </source>
</evidence>
<dbReference type="STRING" id="1324352.OK18_15265"/>
<keyword evidence="2" id="KW-0963">Cytoplasm</keyword>
<dbReference type="CDD" id="cd07016">
    <property type="entry name" value="S14_ClpP_1"/>
    <property type="match status" value="1"/>
</dbReference>